<accession>A0ABQ5YSH2</accession>
<feature type="domain" description="Fido" evidence="1">
    <location>
        <begin position="270"/>
        <end position="414"/>
    </location>
</feature>
<organism evidence="2 3">
    <name type="scientific">Limnobacter litoralis</name>
    <dbReference type="NCBI Taxonomy" id="481366"/>
    <lineage>
        <taxon>Bacteria</taxon>
        <taxon>Pseudomonadati</taxon>
        <taxon>Pseudomonadota</taxon>
        <taxon>Betaproteobacteria</taxon>
        <taxon>Burkholderiales</taxon>
        <taxon>Burkholderiaceae</taxon>
        <taxon>Limnobacter</taxon>
    </lineage>
</organism>
<dbReference type="InterPro" id="IPR040198">
    <property type="entry name" value="Fido_containing"/>
</dbReference>
<dbReference type="PANTHER" id="PTHR13504">
    <property type="entry name" value="FIDO DOMAIN-CONTAINING PROTEIN DDB_G0283145"/>
    <property type="match status" value="1"/>
</dbReference>
<dbReference type="InterPro" id="IPR036597">
    <property type="entry name" value="Fido-like_dom_sf"/>
</dbReference>
<dbReference type="Pfam" id="PF02661">
    <property type="entry name" value="Fic"/>
    <property type="match status" value="1"/>
</dbReference>
<dbReference type="InterPro" id="IPR003812">
    <property type="entry name" value="Fido"/>
</dbReference>
<keyword evidence="2" id="KW-0132">Cell division</keyword>
<dbReference type="Proteomes" id="UP001156664">
    <property type="component" value="Unassembled WGS sequence"/>
</dbReference>
<dbReference type="PROSITE" id="PS51459">
    <property type="entry name" value="FIDO"/>
    <property type="match status" value="1"/>
</dbReference>
<name>A0ABQ5YSH2_9BURK</name>
<evidence type="ECO:0000313" key="2">
    <source>
        <dbReference type="EMBL" id="GLR27443.1"/>
    </source>
</evidence>
<keyword evidence="3" id="KW-1185">Reference proteome</keyword>
<dbReference type="GO" id="GO:0051301">
    <property type="term" value="P:cell division"/>
    <property type="evidence" value="ECO:0007669"/>
    <property type="project" value="UniProtKB-KW"/>
</dbReference>
<dbReference type="SUPFAM" id="SSF140931">
    <property type="entry name" value="Fic-like"/>
    <property type="match status" value="1"/>
</dbReference>
<reference evidence="3" key="1">
    <citation type="journal article" date="2019" name="Int. J. Syst. Evol. Microbiol.">
        <title>The Global Catalogue of Microorganisms (GCM) 10K type strain sequencing project: providing services to taxonomists for standard genome sequencing and annotation.</title>
        <authorList>
            <consortium name="The Broad Institute Genomics Platform"/>
            <consortium name="The Broad Institute Genome Sequencing Center for Infectious Disease"/>
            <person name="Wu L."/>
            <person name="Ma J."/>
        </authorList>
    </citation>
    <scope>NUCLEOTIDE SEQUENCE [LARGE SCALE GENOMIC DNA]</scope>
    <source>
        <strain evidence="3">NBRC 105857</strain>
    </source>
</reference>
<dbReference type="EMBL" id="BSOJ01000031">
    <property type="protein sequence ID" value="GLR27443.1"/>
    <property type="molecule type" value="Genomic_DNA"/>
</dbReference>
<dbReference type="PANTHER" id="PTHR13504:SF38">
    <property type="entry name" value="FIDO DOMAIN-CONTAINING PROTEIN"/>
    <property type="match status" value="1"/>
</dbReference>
<keyword evidence="2" id="KW-0131">Cell cycle</keyword>
<protein>
    <submittedName>
        <fullName evidence="2">Cell division protein Fic</fullName>
    </submittedName>
</protein>
<dbReference type="Gene3D" id="1.10.3290.10">
    <property type="entry name" value="Fido-like domain"/>
    <property type="match status" value="1"/>
</dbReference>
<sequence>MTPATKYANFMKTVKYNHFSDKPSIFHEFPLLPQGSTLAGYSALIQAHQLKVAAPDFLCAIGPKHQLLTLGTWKLFTPRHRPADTLYGHLTFALKYEGIDLQVLSALFRTLQADSITKLVLAEPTGSYSRRIWFLYEWLSGKILPISDAASGNFVDLINSKLQYPGPARDSKRHRVRNNLPGNQAFCPIIRRTEKLDELINQNLSALAAEQIGKTHADLMSRAAAFLLLKDSKASYSIEGESPPHNRLTRWGNVIAQAGQRKLSIDELEFLQTEVIPDHRFIIPGLRMEGGFVGEHDRVTGMPLPDHISAKAEDLEFLIEGMLKTYFMLLSSNYNPVLIATLLAFGFVFIHPFEDGNGRIHRYLIHHALAETAFVPKGLVFPVSAVILDRIELYKKVLEHFSKRRLGLIEWRPTAQNNIEVLNNTLDLYRFFDATEQAEFLFDCVAETVKTTLPEEVTYLGKHDQLNAFIKNYIDMPDRKVDLLIRFLHQNAGSFSKRAISKEFAALSAEERQAIESRYQAIFGQVTF</sequence>
<evidence type="ECO:0000313" key="3">
    <source>
        <dbReference type="Proteomes" id="UP001156664"/>
    </source>
</evidence>
<proteinExistence type="predicted"/>
<evidence type="ECO:0000259" key="1">
    <source>
        <dbReference type="PROSITE" id="PS51459"/>
    </source>
</evidence>
<gene>
    <name evidence="2" type="ORF">GCM10007875_25340</name>
</gene>
<comment type="caution">
    <text evidence="2">The sequence shown here is derived from an EMBL/GenBank/DDBJ whole genome shotgun (WGS) entry which is preliminary data.</text>
</comment>